<proteinExistence type="predicted"/>
<reference evidence="3" key="3">
    <citation type="submission" date="2016-09" db="EMBL/GenBank/DDBJ databases">
        <title>Genome-wide Diversity of Wild Populations of Erinnyis ello granulovirus (ErelGV).</title>
        <authorList>
            <person name="Brito A.F."/>
            <person name="Melo F.L."/>
            <person name="Ardisson-Araujo D.M.P."/>
            <person name="Sihler W."/>
            <person name="Souza M.L."/>
            <person name="Ribeiro B.M."/>
        </authorList>
    </citation>
    <scope>NUCLEOTIDE SEQUENCE</scope>
    <source>
        <strain evidence="3">ErelGV-98</strain>
        <strain evidence="4">ErelGV-99</strain>
        <strain evidence="5">ErelGV-AC</strain>
    </source>
</reference>
<keyword evidence="6" id="KW-1185">Reference proteome</keyword>
<evidence type="ECO:0000313" key="3">
    <source>
        <dbReference type="EMBL" id="ARX71507.1"/>
    </source>
</evidence>
<evidence type="ECO:0000313" key="5">
    <source>
        <dbReference type="EMBL" id="ARX71897.1"/>
    </source>
</evidence>
<reference evidence="2 6" key="1">
    <citation type="journal article" date="2014" name="BMC Genomics">
        <title>Genome sequence of Erinnyis ello granulovirus (ErelGV), a natural cassava hornworm pesticide and the first sequenced sphingid-infecting betabaculovirus.</title>
        <authorList>
            <person name="Ardisson-Araujo D.M."/>
            <person name="de Melo F.L."/>
            <person name="Andrade M.D."/>
            <person name="Sihler W."/>
            <person name="Bao S.N."/>
            <person name="Ribeiro B.M."/>
            <person name="de Souza M.L."/>
        </authorList>
    </citation>
    <scope>NUCLEOTIDE SEQUENCE [LARGE SCALE GENOMIC DNA]</scope>
    <source>
        <strain evidence="2">S86</strain>
    </source>
</reference>
<evidence type="ECO:0000313" key="2">
    <source>
        <dbReference type="EMBL" id="AIS92038.1"/>
    </source>
</evidence>
<dbReference type="Proteomes" id="UP000201628">
    <property type="component" value="Segment"/>
</dbReference>
<dbReference type="EMBL" id="KX859083">
    <property type="protein sequence ID" value="ARX71897.1"/>
    <property type="molecule type" value="Genomic_DNA"/>
</dbReference>
<dbReference type="EMBL" id="KJ406702">
    <property type="protein sequence ID" value="AIS92038.1"/>
    <property type="molecule type" value="Genomic_DNA"/>
</dbReference>
<protein>
    <submittedName>
        <fullName evidence="2">Uncharacterized protein</fullName>
    </submittedName>
</protein>
<gene>
    <name evidence="3" type="ORF">EREL_038</name>
</gene>
<evidence type="ECO:0000313" key="4">
    <source>
        <dbReference type="EMBL" id="ARX71637.1"/>
    </source>
</evidence>
<feature type="coiled-coil region" evidence="1">
    <location>
        <begin position="9"/>
        <end position="43"/>
    </location>
</feature>
<dbReference type="EMBL" id="KX859081">
    <property type="protein sequence ID" value="ARX71637.1"/>
    <property type="molecule type" value="Genomic_DNA"/>
</dbReference>
<dbReference type="KEGG" id="vg:20712794"/>
<accession>A0A097DAN0</accession>
<dbReference type="EMBL" id="KX859080">
    <property type="protein sequence ID" value="ARX71507.1"/>
    <property type="molecule type" value="Genomic_DNA"/>
</dbReference>
<name>A0A097DAN0_9BBAC</name>
<sequence length="148" mass="17391">MSSHLENGVRDLGKDLEIHKLAIEALKRDLETKNYEKIQLTNEWSAERSNWCLIDKQQNEVITTLAEQLRKLDNEMQMFTKVKRDFNAMKTELIEQTKLFIETKKELLMQRKKNKSLKKKVKDLKAHIVTCNDSLDEIICNGDLLTDK</sequence>
<evidence type="ECO:0000256" key="1">
    <source>
        <dbReference type="SAM" id="Coils"/>
    </source>
</evidence>
<dbReference type="RefSeq" id="YP_009091877.1">
    <property type="nucleotide sequence ID" value="NC_025257.1"/>
</dbReference>
<reference evidence="2" key="2">
    <citation type="submission" date="2014-02" db="EMBL/GenBank/DDBJ databases">
        <authorList>
            <person name="Ardisson-Araujo D.M.P."/>
            <person name="Melo F.L."/>
            <person name="Andrade M.S."/>
            <person name="Sihler W."/>
            <person name="Bao S.N."/>
            <person name="Ribeiro B.M."/>
            <person name="Souza M.L."/>
        </authorList>
    </citation>
    <scope>NUCLEOTIDE SEQUENCE</scope>
    <source>
        <strain evidence="2">S86</strain>
    </source>
</reference>
<evidence type="ECO:0000313" key="6">
    <source>
        <dbReference type="Proteomes" id="UP000201628"/>
    </source>
</evidence>
<dbReference type="OrthoDB" id="24114at10239"/>
<organism evidence="2 6">
    <name type="scientific">Erinnyis ello granulovirus</name>
    <dbReference type="NCBI Taxonomy" id="307444"/>
    <lineage>
        <taxon>Viruses</taxon>
        <taxon>Viruses incertae sedis</taxon>
        <taxon>Naldaviricetes</taxon>
        <taxon>Lefavirales</taxon>
        <taxon>Baculoviridae</taxon>
        <taxon>Betabaculovirus</taxon>
        <taxon>Betabaculovirus erellonis</taxon>
    </lineage>
</organism>
<keyword evidence="1" id="KW-0175">Coiled coil</keyword>